<dbReference type="Gene3D" id="3.30.1380.10">
    <property type="match status" value="1"/>
</dbReference>
<evidence type="ECO:0000313" key="4">
    <source>
        <dbReference type="EMBL" id="XCD05952.1"/>
    </source>
</evidence>
<dbReference type="SUPFAM" id="SSF55166">
    <property type="entry name" value="Hedgehog/DD-peptidase"/>
    <property type="match status" value="1"/>
</dbReference>
<evidence type="ECO:0000313" key="5">
    <source>
        <dbReference type="EMBL" id="XCD06628.1"/>
    </source>
</evidence>
<accession>A0AAU8AV33</accession>
<dbReference type="InterPro" id="IPR009045">
    <property type="entry name" value="Zn_M74/Hedgehog-like"/>
</dbReference>
<feature type="domain" description="Peptidase M15A C-terminal" evidence="1">
    <location>
        <begin position="51"/>
        <end position="137"/>
    </location>
</feature>
<evidence type="ECO:0000313" key="2">
    <source>
        <dbReference type="EMBL" id="XCD03796.1"/>
    </source>
</evidence>
<sequence length="159" mass="18800">MDFKQNITEHFKLSEFVTTTFDRDKLRLEFLAENDVLFRKGELDMIYRFGRLAGALEYIRKFCGAPIIILSCYRSSRVNKLVHGSKTSQHRTGSAVDFFCPSMRADDFFSLVKRALEFHNIEYDQLIFYSRRGFVHLGLFRYNIGTSIRKPSRRMIIYK</sequence>
<evidence type="ECO:0000313" key="6">
    <source>
        <dbReference type="EMBL" id="XCD07671.1"/>
    </source>
</evidence>
<evidence type="ECO:0000313" key="3">
    <source>
        <dbReference type="EMBL" id="XCD04610.1"/>
    </source>
</evidence>
<dbReference type="EMBL" id="PP511795">
    <property type="protein sequence ID" value="XCD07671.1"/>
    <property type="molecule type" value="Genomic_DNA"/>
</dbReference>
<dbReference type="EMBL" id="PP511383">
    <property type="protein sequence ID" value="XCD03796.1"/>
    <property type="molecule type" value="Genomic_DNA"/>
</dbReference>
<dbReference type="EMBL" id="PP511614">
    <property type="protein sequence ID" value="XCD05952.1"/>
    <property type="molecule type" value="Genomic_DNA"/>
</dbReference>
<proteinExistence type="predicted"/>
<dbReference type="Pfam" id="PF08291">
    <property type="entry name" value="Peptidase_M15_3"/>
    <property type="match status" value="1"/>
</dbReference>
<protein>
    <submittedName>
        <fullName evidence="2">Peptidase</fullName>
    </submittedName>
</protein>
<dbReference type="InterPro" id="IPR013230">
    <property type="entry name" value="Peptidase_M15A_C"/>
</dbReference>
<evidence type="ECO:0000259" key="1">
    <source>
        <dbReference type="Pfam" id="PF08291"/>
    </source>
</evidence>
<dbReference type="EMBL" id="PP511693">
    <property type="protein sequence ID" value="XCD06628.1"/>
    <property type="molecule type" value="Genomic_DNA"/>
</dbReference>
<name>A0AAU8AV33_9VIRU</name>
<dbReference type="EMBL" id="PP511483">
    <property type="protein sequence ID" value="XCD04610.1"/>
    <property type="molecule type" value="Genomic_DNA"/>
</dbReference>
<organism evidence="2">
    <name type="scientific">Dulem virus 264</name>
    <dbReference type="NCBI Taxonomy" id="3145741"/>
    <lineage>
        <taxon>Viruses</taxon>
        <taxon>Monodnaviria</taxon>
        <taxon>Sangervirae</taxon>
        <taxon>Phixviricota</taxon>
        <taxon>Malgrandaviricetes</taxon>
        <taxon>Petitvirales</taxon>
        <taxon>Microviridae</taxon>
        <taxon>Microvirus</taxon>
    </lineage>
</organism>
<reference evidence="2" key="1">
    <citation type="submission" date="2024-03" db="EMBL/GenBank/DDBJ databases">
        <title>Diverse circular DNA viruses in blood, oral, and fecal samples of captive lemurs.</title>
        <authorList>
            <person name="Paietta E.N."/>
            <person name="Kraberger S."/>
            <person name="Lund M.C."/>
            <person name="Custer J.M."/>
            <person name="Vargas K.M."/>
            <person name="Ehmke E.E."/>
            <person name="Yoder A.D."/>
            <person name="Varsani A."/>
        </authorList>
    </citation>
    <scope>NUCLEOTIDE SEQUENCE</scope>
    <source>
        <strain evidence="2">Duke_21_26</strain>
        <strain evidence="3">Duke_24FF_854</strain>
        <strain evidence="4">Duke_25FF_906</strain>
        <strain evidence="5">Duke_25SF_113</strain>
        <strain evidence="6">Duke_28FS_31</strain>
    </source>
</reference>